<comment type="caution">
    <text evidence="1">The sequence shown here is derived from an EMBL/GenBank/DDBJ whole genome shotgun (WGS) entry which is preliminary data.</text>
</comment>
<evidence type="ECO:0000313" key="2">
    <source>
        <dbReference type="Proteomes" id="UP001163603"/>
    </source>
</evidence>
<dbReference type="Proteomes" id="UP001163603">
    <property type="component" value="Chromosome 14"/>
</dbReference>
<gene>
    <name evidence="1" type="ORF">Pint_32873</name>
</gene>
<evidence type="ECO:0000313" key="1">
    <source>
        <dbReference type="EMBL" id="KAJ0010871.1"/>
    </source>
</evidence>
<organism evidence="1 2">
    <name type="scientific">Pistacia integerrima</name>
    <dbReference type="NCBI Taxonomy" id="434235"/>
    <lineage>
        <taxon>Eukaryota</taxon>
        <taxon>Viridiplantae</taxon>
        <taxon>Streptophyta</taxon>
        <taxon>Embryophyta</taxon>
        <taxon>Tracheophyta</taxon>
        <taxon>Spermatophyta</taxon>
        <taxon>Magnoliopsida</taxon>
        <taxon>eudicotyledons</taxon>
        <taxon>Gunneridae</taxon>
        <taxon>Pentapetalae</taxon>
        <taxon>rosids</taxon>
        <taxon>malvids</taxon>
        <taxon>Sapindales</taxon>
        <taxon>Anacardiaceae</taxon>
        <taxon>Pistacia</taxon>
    </lineage>
</organism>
<name>A0ACC0X893_9ROSI</name>
<reference evidence="2" key="1">
    <citation type="journal article" date="2023" name="G3 (Bethesda)">
        <title>Genome assembly and association tests identify interacting loci associated with vigor, precocity, and sex in interspecific pistachio rootstocks.</title>
        <authorList>
            <person name="Palmer W."/>
            <person name="Jacygrad E."/>
            <person name="Sagayaradj S."/>
            <person name="Cavanaugh K."/>
            <person name="Han R."/>
            <person name="Bertier L."/>
            <person name="Beede B."/>
            <person name="Kafkas S."/>
            <person name="Golino D."/>
            <person name="Preece J."/>
            <person name="Michelmore R."/>
        </authorList>
    </citation>
    <scope>NUCLEOTIDE SEQUENCE [LARGE SCALE GENOMIC DNA]</scope>
</reference>
<keyword evidence="2" id="KW-1185">Reference proteome</keyword>
<protein>
    <submittedName>
        <fullName evidence="1">Uncharacterized protein</fullName>
    </submittedName>
</protein>
<dbReference type="EMBL" id="CM047749">
    <property type="protein sequence ID" value="KAJ0010871.1"/>
    <property type="molecule type" value="Genomic_DNA"/>
</dbReference>
<accession>A0ACC0X893</accession>
<proteinExistence type="predicted"/>
<sequence>MARRYWNINLEEMKWNPRMAPYISAKHKGIHITNLTKTAHFLSEACDLVFDAASRGKQFLIVAYNLTRCHYVNKKWLGGMLTNWSTTETRLQKFRDLRTEQKTGRLNRLPKRDATMLKRQLSCLQTYLGGIKYMTGVPDIVIIVDQQEPLLDQRWASQSLLSQLTLGKLCS</sequence>